<protein>
    <submittedName>
        <fullName evidence="1">Uncharacterized protein</fullName>
    </submittedName>
</protein>
<dbReference type="EMBL" id="CAXDID020000294">
    <property type="protein sequence ID" value="CAL6072325.1"/>
    <property type="molecule type" value="Genomic_DNA"/>
</dbReference>
<dbReference type="EMBL" id="CATOUU010000922">
    <property type="protein sequence ID" value="CAI9959734.1"/>
    <property type="molecule type" value="Genomic_DNA"/>
</dbReference>
<evidence type="ECO:0000313" key="5">
    <source>
        <dbReference type="Proteomes" id="UP001642409"/>
    </source>
</evidence>
<reference evidence="3 5" key="2">
    <citation type="submission" date="2024-07" db="EMBL/GenBank/DDBJ databases">
        <authorList>
            <person name="Akdeniz Z."/>
        </authorList>
    </citation>
    <scope>NUCLEOTIDE SEQUENCE [LARGE SCALE GENOMIC DNA]</scope>
</reference>
<keyword evidence="5" id="KW-1185">Reference proteome</keyword>
<organism evidence="1">
    <name type="scientific">Hexamita inflata</name>
    <dbReference type="NCBI Taxonomy" id="28002"/>
    <lineage>
        <taxon>Eukaryota</taxon>
        <taxon>Metamonada</taxon>
        <taxon>Diplomonadida</taxon>
        <taxon>Hexamitidae</taxon>
        <taxon>Hexamitinae</taxon>
        <taxon>Hexamita</taxon>
    </lineage>
</organism>
<reference evidence="1" key="1">
    <citation type="submission" date="2023-06" db="EMBL/GenBank/DDBJ databases">
        <authorList>
            <person name="Kurt Z."/>
        </authorList>
    </citation>
    <scope>NUCLEOTIDE SEQUENCE</scope>
</reference>
<dbReference type="Proteomes" id="UP001642409">
    <property type="component" value="Unassembled WGS sequence"/>
</dbReference>
<comment type="caution">
    <text evidence="1">The sequence shown here is derived from an EMBL/GenBank/DDBJ whole genome shotgun (WGS) entry which is preliminary data.</text>
</comment>
<evidence type="ECO:0000313" key="1">
    <source>
        <dbReference type="EMBL" id="CAI9953196.1"/>
    </source>
</evidence>
<evidence type="ECO:0000313" key="3">
    <source>
        <dbReference type="EMBL" id="CAL6020499.1"/>
    </source>
</evidence>
<dbReference type="AlphaFoldDB" id="A0AA86Q9X4"/>
<accession>A0AA86Q9X4</accession>
<name>A0AA86Q9X4_9EUKA</name>
<sequence>MIVIAIIFQKMIENEQYVDSHQETGLVACISVLNNDVSYIERVIINFNEQSYSKKQLFIILDNANTEGFEYVNHYCRNANIIHVDNGKVNLAKEIISNIYVLQVENLSQWQHTDLISQIISVSRPQYICEWSSMSYHDYNRITYQLEQLLEQETNVVFIPYIYVYNHFSLSITVSTSLKLVQETAFYKAEFLTFEVPKNIVGPRSYFLYVSFHVDEQSYTKIADDDQQLINNIINAKQEYDGIFTLGAWCQTGAALLARKLFMIYGPFHGFGIKTWENLIQILDSRFENYWDLENLIIGKPEENYSQRYLDVRQMLKVYDNFYDMYSNHNFDQSDNVPYLKSYPRFIKLMKNQINIFLKQNLKYERVLFVLKILSQPLNRTTITEQNLIDLNHVLTQIRNGQHFDVKLSVLKNQVNDVLEWKHKHKLNHFHIYGYEIEWNMDVFDKDWEEMLGNVKLASNYQQRLFTEILEMEASNPEKQIEIIAKINGKE</sequence>
<gene>
    <name evidence="3" type="ORF">HINF_LOCUS27520</name>
    <name evidence="1" type="ORF">HINF_LOCUS40841</name>
    <name evidence="2" type="ORF">HINF_LOCUS47379</name>
    <name evidence="4" type="ORF">HINF_LOCUS55572</name>
</gene>
<proteinExistence type="predicted"/>
<dbReference type="EMBL" id="CATOUU010000838">
    <property type="protein sequence ID" value="CAI9953196.1"/>
    <property type="molecule type" value="Genomic_DNA"/>
</dbReference>
<evidence type="ECO:0000313" key="2">
    <source>
        <dbReference type="EMBL" id="CAI9959734.1"/>
    </source>
</evidence>
<dbReference type="EMBL" id="CAXDID020000086">
    <property type="protein sequence ID" value="CAL6020499.1"/>
    <property type="molecule type" value="Genomic_DNA"/>
</dbReference>
<evidence type="ECO:0000313" key="4">
    <source>
        <dbReference type="EMBL" id="CAL6072325.1"/>
    </source>
</evidence>